<dbReference type="EMBL" id="OBML01000002">
    <property type="protein sequence ID" value="SOB96730.1"/>
    <property type="molecule type" value="Genomic_DNA"/>
</dbReference>
<evidence type="ECO:0000256" key="1">
    <source>
        <dbReference type="ARBA" id="ARBA00001947"/>
    </source>
</evidence>
<accession>A0A285RWU7</accession>
<dbReference type="Pfam" id="PF24827">
    <property type="entry name" value="AstE_AspA_cat"/>
    <property type="match status" value="1"/>
</dbReference>
<dbReference type="GO" id="GO:0046872">
    <property type="term" value="F:metal ion binding"/>
    <property type="evidence" value="ECO:0007669"/>
    <property type="project" value="UniProtKB-KW"/>
</dbReference>
<gene>
    <name evidence="6" type="ORF">SAMN05421512_102297</name>
</gene>
<dbReference type="Gene3D" id="3.40.630.10">
    <property type="entry name" value="Zn peptidases"/>
    <property type="match status" value="1"/>
</dbReference>
<dbReference type="AlphaFoldDB" id="A0A285RWU7"/>
<dbReference type="Proteomes" id="UP000219331">
    <property type="component" value="Unassembled WGS sequence"/>
</dbReference>
<dbReference type="OrthoDB" id="7813621at2"/>
<dbReference type="SUPFAM" id="SSF53187">
    <property type="entry name" value="Zn-dependent exopeptidases"/>
    <property type="match status" value="1"/>
</dbReference>
<dbReference type="GO" id="GO:0016788">
    <property type="term" value="F:hydrolase activity, acting on ester bonds"/>
    <property type="evidence" value="ECO:0007669"/>
    <property type="project" value="InterPro"/>
</dbReference>
<dbReference type="InterPro" id="IPR050178">
    <property type="entry name" value="AspA/AstE_fam"/>
</dbReference>
<evidence type="ECO:0000259" key="5">
    <source>
        <dbReference type="Pfam" id="PF24827"/>
    </source>
</evidence>
<evidence type="ECO:0000256" key="3">
    <source>
        <dbReference type="ARBA" id="ARBA00022801"/>
    </source>
</evidence>
<evidence type="ECO:0000313" key="6">
    <source>
        <dbReference type="EMBL" id="SOB96730.1"/>
    </source>
</evidence>
<dbReference type="GO" id="GO:0005829">
    <property type="term" value="C:cytosol"/>
    <property type="evidence" value="ECO:0007669"/>
    <property type="project" value="TreeGrafter"/>
</dbReference>
<dbReference type="PANTHER" id="PTHR15162:SF7">
    <property type="entry name" value="SUCCINYLGLUTAMATE DESUCCINYLASE"/>
    <property type="match status" value="1"/>
</dbReference>
<keyword evidence="4" id="KW-0862">Zinc</keyword>
<proteinExistence type="predicted"/>
<sequence>MTSKTPPVELSKTDITPYRAGNTGIEGVTTFDSGVAGPHVAVTAVVHGNELCGPIALDWLFRKDVRPVRGKLSLAFINLDAYDRFDPADPFASRWADEDMNRLWQPETLGGGETVERKRAKELRPFMDDVDLLLDIHSMQSATAPLYIAGPLAKGRALARAVGTPALVVSDEGHAAGKRMRDYAGFGDPASDKNALLVECGQHWEAASADVALETTLRFLQVTGAVAENAFAHELERFPAPAPQSFIEIIEPVTIMTDTFRFVEDYVGQEVIEKTGTVIAHDGDTPVTVPEDRTVLIMPNRRPVKGQTAVRLGRFVAGA</sequence>
<dbReference type="RefSeq" id="WP_097174060.1">
    <property type="nucleotide sequence ID" value="NZ_OBML01000002.1"/>
</dbReference>
<dbReference type="InterPro" id="IPR055438">
    <property type="entry name" value="AstE_AspA_cat"/>
</dbReference>
<evidence type="ECO:0000256" key="2">
    <source>
        <dbReference type="ARBA" id="ARBA00022723"/>
    </source>
</evidence>
<evidence type="ECO:0000313" key="7">
    <source>
        <dbReference type="Proteomes" id="UP000219331"/>
    </source>
</evidence>
<dbReference type="STRING" id="538381.GCA_001696535_03223"/>
<name>A0A285RWU7_9HYPH</name>
<keyword evidence="7" id="KW-1185">Reference proteome</keyword>
<feature type="domain" description="Succinylglutamate desuccinylase/Aspartoacylase catalytic" evidence="5">
    <location>
        <begin position="36"/>
        <end position="216"/>
    </location>
</feature>
<organism evidence="6 7">
    <name type="scientific">Stappia indica</name>
    <dbReference type="NCBI Taxonomy" id="538381"/>
    <lineage>
        <taxon>Bacteria</taxon>
        <taxon>Pseudomonadati</taxon>
        <taxon>Pseudomonadota</taxon>
        <taxon>Alphaproteobacteria</taxon>
        <taxon>Hyphomicrobiales</taxon>
        <taxon>Stappiaceae</taxon>
        <taxon>Stappia</taxon>
    </lineage>
</organism>
<keyword evidence="2" id="KW-0479">Metal-binding</keyword>
<dbReference type="PANTHER" id="PTHR15162">
    <property type="entry name" value="ASPARTOACYLASE"/>
    <property type="match status" value="1"/>
</dbReference>
<keyword evidence="3" id="KW-0378">Hydrolase</keyword>
<evidence type="ECO:0000256" key="4">
    <source>
        <dbReference type="ARBA" id="ARBA00022833"/>
    </source>
</evidence>
<reference evidence="6 7" key="1">
    <citation type="submission" date="2017-08" db="EMBL/GenBank/DDBJ databases">
        <authorList>
            <person name="de Groot N.N."/>
        </authorList>
    </citation>
    <scope>NUCLEOTIDE SEQUENCE [LARGE SCALE GENOMIC DNA]</scope>
    <source>
        <strain evidence="6 7">USBA 352</strain>
    </source>
</reference>
<protein>
    <submittedName>
        <fullName evidence="6">Succinylglutamate desuccinylase</fullName>
    </submittedName>
</protein>
<comment type="cofactor">
    <cofactor evidence="1">
        <name>Zn(2+)</name>
        <dbReference type="ChEBI" id="CHEBI:29105"/>
    </cofactor>
</comment>